<evidence type="ECO:0000313" key="4">
    <source>
        <dbReference type="Proteomes" id="UP000295794"/>
    </source>
</evidence>
<reference evidence="2 4" key="2">
    <citation type="submission" date="2019-03" db="EMBL/GenBank/DDBJ databases">
        <title>Genomic Encyclopedia of Type Strains, Phase IV (KMG-IV): sequencing the most valuable type-strain genomes for metagenomic binning, comparative biology and taxonomic classification.</title>
        <authorList>
            <person name="Goeker M."/>
        </authorList>
    </citation>
    <scope>NUCLEOTIDE SEQUENCE [LARGE SCALE GENOMIC DNA]</scope>
    <source>
        <strain evidence="2 4">DSM 3764</strain>
    </source>
</reference>
<reference evidence="1 3" key="1">
    <citation type="submission" date="2018-06" db="EMBL/GenBank/DDBJ databases">
        <authorList>
            <consortium name="Pathogen Informatics"/>
            <person name="Doyle S."/>
        </authorList>
    </citation>
    <scope>NUCLEOTIDE SEQUENCE [LARGE SCALE GENOMIC DNA]</scope>
    <source>
        <strain evidence="1 3">NCTC11159</strain>
    </source>
</reference>
<sequence>MAPCPEATGAKTSLNPAMLNNRLADKDKFNLILTILFITEKLNQQDYRTYPKLQVTVNIRY</sequence>
<proteinExistence type="predicted"/>
<dbReference type="AlphaFoldDB" id="A0A377QAQ2"/>
<dbReference type="EMBL" id="SMBT01000022">
    <property type="protein sequence ID" value="TCU81395.1"/>
    <property type="molecule type" value="Genomic_DNA"/>
</dbReference>
<protein>
    <submittedName>
        <fullName evidence="1">Uncharacterized protein</fullName>
    </submittedName>
</protein>
<dbReference type="Proteomes" id="UP000295794">
    <property type="component" value="Unassembled WGS sequence"/>
</dbReference>
<accession>A0A377QAQ2</accession>
<dbReference type="Proteomes" id="UP000255108">
    <property type="component" value="Unassembled WGS sequence"/>
</dbReference>
<evidence type="ECO:0000313" key="2">
    <source>
        <dbReference type="EMBL" id="TCU81395.1"/>
    </source>
</evidence>
<evidence type="ECO:0000313" key="3">
    <source>
        <dbReference type="Proteomes" id="UP000255108"/>
    </source>
</evidence>
<keyword evidence="4" id="KW-1185">Reference proteome</keyword>
<dbReference type="EMBL" id="UGHR01000001">
    <property type="protein sequence ID" value="STQ91962.1"/>
    <property type="molecule type" value="Genomic_DNA"/>
</dbReference>
<organism evidence="1 3">
    <name type="scientific">Iodobacter fluviatilis</name>
    <dbReference type="NCBI Taxonomy" id="537"/>
    <lineage>
        <taxon>Bacteria</taxon>
        <taxon>Pseudomonadati</taxon>
        <taxon>Pseudomonadota</taxon>
        <taxon>Betaproteobacteria</taxon>
        <taxon>Neisseriales</taxon>
        <taxon>Chitinibacteraceae</taxon>
        <taxon>Iodobacter</taxon>
    </lineage>
</organism>
<name>A0A377QAQ2_9NEIS</name>
<evidence type="ECO:0000313" key="1">
    <source>
        <dbReference type="EMBL" id="STQ91962.1"/>
    </source>
</evidence>
<gene>
    <name evidence="2" type="ORF">EV682_12233</name>
    <name evidence="1" type="ORF">NCTC11159_03045</name>
</gene>